<keyword evidence="2" id="KW-1133">Transmembrane helix</keyword>
<evidence type="ECO:0000313" key="4">
    <source>
        <dbReference type="Proteomes" id="UP000822476"/>
    </source>
</evidence>
<dbReference type="Proteomes" id="UP000822476">
    <property type="component" value="Unassembled WGS sequence"/>
</dbReference>
<dbReference type="AlphaFoldDB" id="A0A8S9YIB8"/>
<proteinExistence type="predicted"/>
<sequence>MGVTYEPYTWVIVTAWLIVFSSLIFIPIMMVVQLARAKGTLKERLRYLITPEARPVLNAQKMQITAIEGNDQQEKEIEKPLSTQKLSGVEPI</sequence>
<name>A0A8S9YIB8_9TREM</name>
<protein>
    <submittedName>
        <fullName evidence="3">Uncharacterized protein</fullName>
    </submittedName>
</protein>
<keyword evidence="2" id="KW-0472">Membrane</keyword>
<feature type="region of interest" description="Disordered" evidence="1">
    <location>
        <begin position="70"/>
        <end position="92"/>
    </location>
</feature>
<gene>
    <name evidence="3" type="ORF">EG68_11993</name>
</gene>
<keyword evidence="2" id="KW-0812">Transmembrane</keyword>
<feature type="transmembrane region" description="Helical" evidence="2">
    <location>
        <begin position="12"/>
        <end position="35"/>
    </location>
</feature>
<reference evidence="3" key="1">
    <citation type="submission" date="2019-07" db="EMBL/GenBank/DDBJ databases">
        <title>Annotation for the trematode Paragonimus miyazaki's.</title>
        <authorList>
            <person name="Choi Y.-J."/>
        </authorList>
    </citation>
    <scope>NUCLEOTIDE SEQUENCE</scope>
    <source>
        <strain evidence="3">Japan</strain>
    </source>
</reference>
<dbReference type="EMBL" id="JTDE01009942">
    <property type="protein sequence ID" value="KAF7234390.1"/>
    <property type="molecule type" value="Genomic_DNA"/>
</dbReference>
<accession>A0A8S9YIB8</accession>
<organism evidence="3 4">
    <name type="scientific">Paragonimus skrjabini miyazakii</name>
    <dbReference type="NCBI Taxonomy" id="59628"/>
    <lineage>
        <taxon>Eukaryota</taxon>
        <taxon>Metazoa</taxon>
        <taxon>Spiralia</taxon>
        <taxon>Lophotrochozoa</taxon>
        <taxon>Platyhelminthes</taxon>
        <taxon>Trematoda</taxon>
        <taxon>Digenea</taxon>
        <taxon>Plagiorchiida</taxon>
        <taxon>Troglotremata</taxon>
        <taxon>Troglotrematidae</taxon>
        <taxon>Paragonimus</taxon>
    </lineage>
</organism>
<evidence type="ECO:0000313" key="3">
    <source>
        <dbReference type="EMBL" id="KAF7234390.1"/>
    </source>
</evidence>
<keyword evidence="4" id="KW-1185">Reference proteome</keyword>
<comment type="caution">
    <text evidence="3">The sequence shown here is derived from an EMBL/GenBank/DDBJ whole genome shotgun (WGS) entry which is preliminary data.</text>
</comment>
<evidence type="ECO:0000256" key="1">
    <source>
        <dbReference type="SAM" id="MobiDB-lite"/>
    </source>
</evidence>
<dbReference type="OrthoDB" id="6581954at2759"/>
<evidence type="ECO:0000256" key="2">
    <source>
        <dbReference type="SAM" id="Phobius"/>
    </source>
</evidence>